<organism evidence="2 3">
    <name type="scientific">Candolleomyces eurysporus</name>
    <dbReference type="NCBI Taxonomy" id="2828524"/>
    <lineage>
        <taxon>Eukaryota</taxon>
        <taxon>Fungi</taxon>
        <taxon>Dikarya</taxon>
        <taxon>Basidiomycota</taxon>
        <taxon>Agaricomycotina</taxon>
        <taxon>Agaricomycetes</taxon>
        <taxon>Agaricomycetidae</taxon>
        <taxon>Agaricales</taxon>
        <taxon>Agaricineae</taxon>
        <taxon>Psathyrellaceae</taxon>
        <taxon>Candolleomyces</taxon>
    </lineage>
</organism>
<dbReference type="OrthoDB" id="10342121at2759"/>
<feature type="compositionally biased region" description="Acidic residues" evidence="1">
    <location>
        <begin position="219"/>
        <end position="229"/>
    </location>
</feature>
<keyword evidence="3" id="KW-1185">Reference proteome</keyword>
<comment type="caution">
    <text evidence="2">The sequence shown here is derived from an EMBL/GenBank/DDBJ whole genome shotgun (WGS) entry which is preliminary data.</text>
</comment>
<evidence type="ECO:0000313" key="2">
    <source>
        <dbReference type="EMBL" id="KAJ2936492.1"/>
    </source>
</evidence>
<sequence length="405" mass="44638">MVGSDHGDEEGEDAEAARHSSLDMVGSDHGDEEGEDPEVARHPSFDMVGSDHEGLEDEDEVMNDAISEANPHSLDVIGSDRGDEEGGQEAEGREMLIDSNHQKLEQAGDVDMLMYGRWWEEGQEERMGQRTEDGLVVKRSQSPCIVGSDHEDRVVDVDDTLVALESSSWKHLGSDSGGEDNGEKGEKDEDKEKSEDKTLIAPRSPTWSEVGSDSGNDSDHEEDDGDSDWDMLSNLVVSRSDSPDVIGSDQQDSDDNDIALQKRGTTRRLDRPRDRRTKSGYRKPMVLQRGRVMNRELSPPKGAQPVSKEHGQDNQPSSDSEQTVGPSDEELEGTNEDLEAIRGVLSEQEAIGSDSSDEDGQHDANRQPSVSSEGSLDSSWSCGNRIVNDFYREYKNNMRVGPHLN</sequence>
<accession>A0A9W8JL98</accession>
<feature type="compositionally biased region" description="Acidic residues" evidence="1">
    <location>
        <begin position="327"/>
        <end position="338"/>
    </location>
</feature>
<protein>
    <submittedName>
        <fullName evidence="2">Uncharacterized protein</fullName>
    </submittedName>
</protein>
<feature type="compositionally biased region" description="Polar residues" evidence="1">
    <location>
        <begin position="313"/>
        <end position="325"/>
    </location>
</feature>
<reference evidence="2" key="1">
    <citation type="submission" date="2022-06" db="EMBL/GenBank/DDBJ databases">
        <title>Genome Sequence of Candolleomyces eurysporus.</title>
        <authorList>
            <person name="Buettner E."/>
        </authorList>
    </citation>
    <scope>NUCLEOTIDE SEQUENCE</scope>
    <source>
        <strain evidence="2">VTCC 930004</strain>
    </source>
</reference>
<feature type="compositionally biased region" description="Polar residues" evidence="1">
    <location>
        <begin position="366"/>
        <end position="382"/>
    </location>
</feature>
<dbReference type="AlphaFoldDB" id="A0A9W8JL98"/>
<evidence type="ECO:0000256" key="1">
    <source>
        <dbReference type="SAM" id="MobiDB-lite"/>
    </source>
</evidence>
<feature type="compositionally biased region" description="Basic and acidic residues" evidence="1">
    <location>
        <begin position="38"/>
        <end position="53"/>
    </location>
</feature>
<name>A0A9W8JL98_9AGAR</name>
<feature type="non-terminal residue" evidence="2">
    <location>
        <position position="1"/>
    </location>
</feature>
<gene>
    <name evidence="2" type="ORF">H1R20_g602</name>
</gene>
<feature type="compositionally biased region" description="Basic and acidic residues" evidence="1">
    <location>
        <begin position="15"/>
        <end position="29"/>
    </location>
</feature>
<evidence type="ECO:0000313" key="3">
    <source>
        <dbReference type="Proteomes" id="UP001140091"/>
    </source>
</evidence>
<dbReference type="Proteomes" id="UP001140091">
    <property type="component" value="Unassembled WGS sequence"/>
</dbReference>
<feature type="compositionally biased region" description="Basic and acidic residues" evidence="1">
    <location>
        <begin position="181"/>
        <end position="198"/>
    </location>
</feature>
<dbReference type="EMBL" id="JANBPK010000051">
    <property type="protein sequence ID" value="KAJ2936492.1"/>
    <property type="molecule type" value="Genomic_DNA"/>
</dbReference>
<feature type="region of interest" description="Disordered" evidence="1">
    <location>
        <begin position="1"/>
        <end position="91"/>
    </location>
</feature>
<proteinExistence type="predicted"/>
<feature type="region of interest" description="Disordered" evidence="1">
    <location>
        <begin position="166"/>
        <end position="382"/>
    </location>
</feature>